<reference evidence="2" key="1">
    <citation type="submission" date="2022-11" db="UniProtKB">
        <authorList>
            <consortium name="WormBaseParasite"/>
        </authorList>
    </citation>
    <scope>IDENTIFICATION</scope>
</reference>
<evidence type="ECO:0000313" key="1">
    <source>
        <dbReference type="Proteomes" id="UP000887576"/>
    </source>
</evidence>
<protein>
    <submittedName>
        <fullName evidence="2">Uncharacterized protein</fullName>
    </submittedName>
</protein>
<dbReference type="WBParaSite" id="JU765_v2.g19924.t1">
    <property type="protein sequence ID" value="JU765_v2.g19924.t1"/>
    <property type="gene ID" value="JU765_v2.g19924"/>
</dbReference>
<sequence length="250" mass="29258">MKEGDILNLDIPLNYQPNIKPLSFVNLPRTIQQRFMEVWIQGEYPVDRFEARILPVSSPIKFNQFVHIGKLNQIHYVAQPGTRTYNPDMLESLNIRSELGFFNIQSERIHEVLERIKIKKVGKVEIRVIGIHWDDFQYIMQQPHIRSIKLIGSIIDDFNFKDFLQLLSKCTSIYIELTMDLPLNYESVLENWASSKAVPEFFFMMFKQKHPLPVIHLDHDTLFLQKKTNSDSSNTKTSRSSISSTKTTQQ</sequence>
<dbReference type="Proteomes" id="UP000887576">
    <property type="component" value="Unplaced"/>
</dbReference>
<evidence type="ECO:0000313" key="2">
    <source>
        <dbReference type="WBParaSite" id="JU765_v2.g19924.t1"/>
    </source>
</evidence>
<accession>A0AC34QVT3</accession>
<name>A0AC34QVT3_9BILA</name>
<organism evidence="1 2">
    <name type="scientific">Panagrolaimus sp. JU765</name>
    <dbReference type="NCBI Taxonomy" id="591449"/>
    <lineage>
        <taxon>Eukaryota</taxon>
        <taxon>Metazoa</taxon>
        <taxon>Ecdysozoa</taxon>
        <taxon>Nematoda</taxon>
        <taxon>Chromadorea</taxon>
        <taxon>Rhabditida</taxon>
        <taxon>Tylenchina</taxon>
        <taxon>Panagrolaimomorpha</taxon>
        <taxon>Panagrolaimoidea</taxon>
        <taxon>Panagrolaimidae</taxon>
        <taxon>Panagrolaimus</taxon>
    </lineage>
</organism>
<proteinExistence type="predicted"/>